<reference evidence="5" key="1">
    <citation type="submission" date="2018-04" db="EMBL/GenBank/DDBJ databases">
        <authorList>
            <person name="Go L.Y."/>
            <person name="Mitchell J.A."/>
        </authorList>
    </citation>
    <scope>NUCLEOTIDE SEQUENCE</scope>
    <source>
        <tissue evidence="5">Whole organism</tissue>
    </source>
</reference>
<dbReference type="Pfam" id="PF00201">
    <property type="entry name" value="UDPGT"/>
    <property type="match status" value="1"/>
</dbReference>
<proteinExistence type="inferred from homology"/>
<protein>
    <submittedName>
        <fullName evidence="6">CSON011275 protein</fullName>
    </submittedName>
</protein>
<evidence type="ECO:0000313" key="6">
    <source>
        <dbReference type="EMBL" id="SSX24718.1"/>
    </source>
</evidence>
<feature type="compositionally biased region" description="Basic and acidic residues" evidence="4">
    <location>
        <begin position="48"/>
        <end position="62"/>
    </location>
</feature>
<dbReference type="Gene3D" id="3.40.50.2000">
    <property type="entry name" value="Glycogen Phosphorylase B"/>
    <property type="match status" value="2"/>
</dbReference>
<dbReference type="InterPro" id="IPR035595">
    <property type="entry name" value="UDP_glycos_trans_CS"/>
</dbReference>
<evidence type="ECO:0000256" key="2">
    <source>
        <dbReference type="ARBA" id="ARBA00022676"/>
    </source>
</evidence>
<evidence type="ECO:0000313" key="5">
    <source>
        <dbReference type="EMBL" id="SSX04354.1"/>
    </source>
</evidence>
<dbReference type="GO" id="GO:0008194">
    <property type="term" value="F:UDP-glycosyltransferase activity"/>
    <property type="evidence" value="ECO:0007669"/>
    <property type="project" value="InterPro"/>
</dbReference>
<dbReference type="PANTHER" id="PTHR48043:SF145">
    <property type="entry name" value="FI06409P-RELATED"/>
    <property type="match status" value="1"/>
</dbReference>
<gene>
    <name evidence="6" type="primary">CSON011275</name>
</gene>
<evidence type="ECO:0000256" key="3">
    <source>
        <dbReference type="ARBA" id="ARBA00022679"/>
    </source>
</evidence>
<evidence type="ECO:0000256" key="4">
    <source>
        <dbReference type="SAM" id="MobiDB-lite"/>
    </source>
</evidence>
<dbReference type="PROSITE" id="PS00375">
    <property type="entry name" value="UDPGT"/>
    <property type="match status" value="1"/>
</dbReference>
<keyword evidence="2" id="KW-0328">Glycosyltransferase</keyword>
<name>A0A336MF92_CULSO</name>
<organism evidence="6">
    <name type="scientific">Culicoides sonorensis</name>
    <name type="common">Biting midge</name>
    <dbReference type="NCBI Taxonomy" id="179676"/>
    <lineage>
        <taxon>Eukaryota</taxon>
        <taxon>Metazoa</taxon>
        <taxon>Ecdysozoa</taxon>
        <taxon>Arthropoda</taxon>
        <taxon>Hexapoda</taxon>
        <taxon>Insecta</taxon>
        <taxon>Pterygota</taxon>
        <taxon>Neoptera</taxon>
        <taxon>Endopterygota</taxon>
        <taxon>Diptera</taxon>
        <taxon>Nematocera</taxon>
        <taxon>Chironomoidea</taxon>
        <taxon>Ceratopogonidae</taxon>
        <taxon>Ceratopogoninae</taxon>
        <taxon>Culicoides</taxon>
        <taxon>Monoculicoides</taxon>
    </lineage>
</organism>
<dbReference type="VEuPathDB" id="VectorBase:CSON011275"/>
<dbReference type="FunFam" id="3.40.50.2000:FF:000050">
    <property type="entry name" value="UDP-glucuronosyltransferase"/>
    <property type="match status" value="1"/>
</dbReference>
<dbReference type="AlphaFoldDB" id="A0A336MF92"/>
<dbReference type="InterPro" id="IPR050271">
    <property type="entry name" value="UDP-glycosyltransferase"/>
</dbReference>
<accession>A0A336MF92</accession>
<comment type="similarity">
    <text evidence="1">Belongs to the UDP-glycosyltransferase family.</text>
</comment>
<dbReference type="EMBL" id="UFQS01000488">
    <property type="protein sequence ID" value="SSX04354.1"/>
    <property type="molecule type" value="Genomic_DNA"/>
</dbReference>
<sequence length="719" mass="83239">MIGEDNINIGYLKRFVNIFSNLWCRVYPFQSLESNMPRTKRRHQTRSRSRDSYREKRRRLDSEEGSQQTYSSKMKLNTNYPLILVIYIVISISTNSIKAARILALFPTPSYSHQLVFRAVTQALVEKGHELVVLTPNPIANNESAKNLKQIDVSFAYQGYFHKINYAASKEDNIPITSLLNMFTVALEEIMTTELAHPEMQKILKDPSQKFDAVISEFIGYTPMYAFAKHFKCPLIGITSTEPTYHEHRAIGNYIHSVVHPMNVFPNYKDLGFIERFFSVTLDIVMRLYFEPLVYSLFDGVIDKNFGDTVPRSRELARDVDLLLLNGHPALGFIRPVVPNTIQLGFLHVHPPQPLSDEWQTYLDNSKHGVIYFSFGTNVKTSNLKGGTVGMFLEAFKQLKYDVLWKCESGDVNGIPDNVKTTLWVPQQDLLAHPKIKLFITQGGHQSIEEAIDRQVPMIIIPMIVDQFANSKRVANKGAGIALNLNEITAESFKNDILEVIEQPKYKENVVALSKLVKDQPMSSIEKATWWIEYTIRHKGTKHLRYPGLDVPLYQYYYLDSFNCDTMVLVTTQYNTISARKNASMPRQLLSITKHYYSSFARKFNNLSSQLFLKSCQFCADGIDLNSTTTGDYTTAELYYVRDYPCYDANRISYDRSSRRHRDRSKRKSPKQTRHRHRDDRSHSTSRRRHKERKEREERTPVKNKKNFIVKKINKKKNI</sequence>
<dbReference type="PANTHER" id="PTHR48043">
    <property type="entry name" value="EG:EG0003.4 PROTEIN-RELATED"/>
    <property type="match status" value="1"/>
</dbReference>
<feature type="compositionally biased region" description="Basic residues" evidence="4">
    <location>
        <begin position="702"/>
        <end position="719"/>
    </location>
</feature>
<feature type="compositionally biased region" description="Basic residues" evidence="4">
    <location>
        <begin position="658"/>
        <end position="693"/>
    </location>
</feature>
<dbReference type="InterPro" id="IPR002213">
    <property type="entry name" value="UDP_glucos_trans"/>
</dbReference>
<feature type="region of interest" description="Disordered" evidence="4">
    <location>
        <begin position="655"/>
        <end position="719"/>
    </location>
</feature>
<evidence type="ECO:0000256" key="1">
    <source>
        <dbReference type="ARBA" id="ARBA00009995"/>
    </source>
</evidence>
<feature type="compositionally biased region" description="Basic residues" evidence="4">
    <location>
        <begin position="38"/>
        <end position="47"/>
    </location>
</feature>
<dbReference type="EMBL" id="UFQT01000488">
    <property type="protein sequence ID" value="SSX24718.1"/>
    <property type="molecule type" value="Genomic_DNA"/>
</dbReference>
<dbReference type="OMA" id="ANIFDAQ"/>
<feature type="region of interest" description="Disordered" evidence="4">
    <location>
        <begin position="36"/>
        <end position="68"/>
    </location>
</feature>
<dbReference type="SUPFAM" id="SSF53756">
    <property type="entry name" value="UDP-Glycosyltransferase/glycogen phosphorylase"/>
    <property type="match status" value="1"/>
</dbReference>
<keyword evidence="3" id="KW-0808">Transferase</keyword>
<dbReference type="CDD" id="cd03784">
    <property type="entry name" value="GT1_Gtf-like"/>
    <property type="match status" value="1"/>
</dbReference>
<reference evidence="6" key="2">
    <citation type="submission" date="2018-07" db="EMBL/GenBank/DDBJ databases">
        <authorList>
            <person name="Quirk P.G."/>
            <person name="Krulwich T.A."/>
        </authorList>
    </citation>
    <scope>NUCLEOTIDE SEQUENCE</scope>
</reference>